<keyword evidence="1" id="KW-1133">Transmembrane helix</keyword>
<dbReference type="EMBL" id="JADQDK010000001">
    <property type="protein sequence ID" value="MBW0137976.1"/>
    <property type="molecule type" value="Genomic_DNA"/>
</dbReference>
<evidence type="ECO:0000256" key="1">
    <source>
        <dbReference type="SAM" id="Phobius"/>
    </source>
</evidence>
<dbReference type="InterPro" id="IPR021401">
    <property type="entry name" value="DUF3040"/>
</dbReference>
<dbReference type="Proteomes" id="UP000694287">
    <property type="component" value="Unassembled WGS sequence"/>
</dbReference>
<name>A0ABS6V0E1_9PSEU</name>
<accession>A0ABS6V0E1</accession>
<evidence type="ECO:0000313" key="2">
    <source>
        <dbReference type="EMBL" id="MBW0137976.1"/>
    </source>
</evidence>
<feature type="transmembrane region" description="Helical" evidence="1">
    <location>
        <begin position="42"/>
        <end position="60"/>
    </location>
</feature>
<protein>
    <submittedName>
        <fullName evidence="2">DUF3040 domain-containing protein</fullName>
    </submittedName>
</protein>
<keyword evidence="1" id="KW-0472">Membrane</keyword>
<proteinExistence type="predicted"/>
<sequence>MTLDRRQRRALRDIERALSVDDPVLAAALSEGPGRLLVVGRWVTRSLAWGGALMLLAGVVLPDGGFVAGGMVALLLCWIPARYAADPGGAQPR</sequence>
<gene>
    <name evidence="2" type="ORF">I4I81_27460</name>
</gene>
<dbReference type="RefSeq" id="WP_218602105.1">
    <property type="nucleotide sequence ID" value="NZ_JADQDJ010000047.1"/>
</dbReference>
<keyword evidence="3" id="KW-1185">Reference proteome</keyword>
<comment type="caution">
    <text evidence="2">The sequence shown here is derived from an EMBL/GenBank/DDBJ whole genome shotgun (WGS) entry which is preliminary data.</text>
</comment>
<keyword evidence="1" id="KW-0812">Transmembrane</keyword>
<dbReference type="Pfam" id="PF11239">
    <property type="entry name" value="DUF3040"/>
    <property type="match status" value="1"/>
</dbReference>
<organism evidence="2 3">
    <name type="scientific">Pseudonocardia abyssalis</name>
    <dbReference type="NCBI Taxonomy" id="2792008"/>
    <lineage>
        <taxon>Bacteria</taxon>
        <taxon>Bacillati</taxon>
        <taxon>Actinomycetota</taxon>
        <taxon>Actinomycetes</taxon>
        <taxon>Pseudonocardiales</taxon>
        <taxon>Pseudonocardiaceae</taxon>
        <taxon>Pseudonocardia</taxon>
    </lineage>
</organism>
<evidence type="ECO:0000313" key="3">
    <source>
        <dbReference type="Proteomes" id="UP000694287"/>
    </source>
</evidence>
<reference evidence="2 3" key="1">
    <citation type="submission" date="2020-11" db="EMBL/GenBank/DDBJ databases">
        <title>Pseudonocardia abyssalis sp. nov. and Pseudonocardia oceani sp. nov., description and phylogenomic analysis of two novel actinomycetes isolated from the deep Southern Ocean.</title>
        <authorList>
            <person name="Parra J."/>
        </authorList>
    </citation>
    <scope>NUCLEOTIDE SEQUENCE [LARGE SCALE GENOMIC DNA]</scope>
    <source>
        <strain evidence="2 3">KRD-168</strain>
    </source>
</reference>